<dbReference type="GO" id="GO:0009361">
    <property type="term" value="C:succinate-CoA ligase complex (ADP-forming)"/>
    <property type="evidence" value="ECO:0007669"/>
    <property type="project" value="TreeGrafter"/>
</dbReference>
<dbReference type="GO" id="GO:0006099">
    <property type="term" value="P:tricarboxylic acid cycle"/>
    <property type="evidence" value="ECO:0007669"/>
    <property type="project" value="TreeGrafter"/>
</dbReference>
<name>A0A563VLY3_9CYAN</name>
<protein>
    <submittedName>
        <fullName evidence="2">Succinyl-CoA synthetase, alpha subunit</fullName>
    </submittedName>
</protein>
<evidence type="ECO:0000313" key="3">
    <source>
        <dbReference type="Proteomes" id="UP000320055"/>
    </source>
</evidence>
<dbReference type="Gene3D" id="3.40.50.261">
    <property type="entry name" value="Succinyl-CoA synthetase domains"/>
    <property type="match status" value="1"/>
</dbReference>
<dbReference type="SMART" id="SM00881">
    <property type="entry name" value="CoA_binding"/>
    <property type="match status" value="1"/>
</dbReference>
<reference evidence="2 3" key="1">
    <citation type="submission" date="2019-01" db="EMBL/GenBank/DDBJ databases">
        <authorList>
            <person name="Brito A."/>
        </authorList>
    </citation>
    <scope>NUCLEOTIDE SEQUENCE [LARGE SCALE GENOMIC DNA]</scope>
    <source>
        <strain evidence="2">1</strain>
    </source>
</reference>
<dbReference type="InterPro" id="IPR016102">
    <property type="entry name" value="Succinyl-CoA_synth-like"/>
</dbReference>
<dbReference type="AlphaFoldDB" id="A0A563VLY3"/>
<proteinExistence type="predicted"/>
<dbReference type="PANTHER" id="PTHR11117">
    <property type="entry name" value="SUCCINYL-COA LIGASE SUBUNIT ALPHA"/>
    <property type="match status" value="1"/>
</dbReference>
<feature type="domain" description="CoA-binding" evidence="1">
    <location>
        <begin position="63"/>
        <end position="160"/>
    </location>
</feature>
<sequence>MPYHPKQDLRIDFGTTIFLVPMKPLALSPVTKANYPKNNCLTNRKPTRISGIASQLTISNSMNWNFQYPIILQGTAKPTWLQYISQMEAYGVDVVARVSGGYQVTKKEKTPIFNLVEDAIQAVGEIGTSMIFAPPDQVLDASLEAIASGIKQLIIITPHVPPLDTVELLKVAQAHNIAILGPGSSGITIPEKYCLGTLQPQYFRPGNVGIISYGKALLYEVAWALNEAKMGQSWGISLGQDKIICSHLVQWLKILDEDDSTEAIVLIQSAQDIDYDALEFLSEFTTKPVICYVIGSQTPTDKVFRQGIDILNNHLSNSIPATNSYRKTITTIKKFGAIVANKPSEIPQLVNQALNIASD</sequence>
<dbReference type="InterPro" id="IPR036291">
    <property type="entry name" value="NAD(P)-bd_dom_sf"/>
</dbReference>
<dbReference type="GO" id="GO:0004775">
    <property type="term" value="F:succinate-CoA ligase (ADP-forming) activity"/>
    <property type="evidence" value="ECO:0007669"/>
    <property type="project" value="TreeGrafter"/>
</dbReference>
<dbReference type="Gene3D" id="3.40.50.720">
    <property type="entry name" value="NAD(P)-binding Rossmann-like Domain"/>
    <property type="match status" value="1"/>
</dbReference>
<gene>
    <name evidence="2" type="ORF">H1P_1440008</name>
</gene>
<evidence type="ECO:0000313" key="2">
    <source>
        <dbReference type="EMBL" id="VEP12343.1"/>
    </source>
</evidence>
<dbReference type="Proteomes" id="UP000320055">
    <property type="component" value="Unassembled WGS sequence"/>
</dbReference>
<dbReference type="Pfam" id="PF02629">
    <property type="entry name" value="CoA_binding"/>
    <property type="match status" value="1"/>
</dbReference>
<dbReference type="InterPro" id="IPR003781">
    <property type="entry name" value="CoA-bd"/>
</dbReference>
<evidence type="ECO:0000259" key="1">
    <source>
        <dbReference type="SMART" id="SM00881"/>
    </source>
</evidence>
<dbReference type="SUPFAM" id="SSF51735">
    <property type="entry name" value="NAD(P)-binding Rossmann-fold domains"/>
    <property type="match status" value="1"/>
</dbReference>
<keyword evidence="3" id="KW-1185">Reference proteome</keyword>
<organism evidence="2 3">
    <name type="scientific">Hyella patelloides LEGE 07179</name>
    <dbReference type="NCBI Taxonomy" id="945734"/>
    <lineage>
        <taxon>Bacteria</taxon>
        <taxon>Bacillati</taxon>
        <taxon>Cyanobacteriota</taxon>
        <taxon>Cyanophyceae</taxon>
        <taxon>Pleurocapsales</taxon>
        <taxon>Hyellaceae</taxon>
        <taxon>Hyella</taxon>
    </lineage>
</organism>
<dbReference type="PANTHER" id="PTHR11117:SF2">
    <property type="entry name" value="SUCCINATE--COA LIGASE [ADP_GDP-FORMING] SUBUNIT ALPHA, MITOCHONDRIAL"/>
    <property type="match status" value="1"/>
</dbReference>
<dbReference type="EMBL" id="CAACVJ010000051">
    <property type="protein sequence ID" value="VEP12343.1"/>
    <property type="molecule type" value="Genomic_DNA"/>
</dbReference>
<dbReference type="GO" id="GO:0004776">
    <property type="term" value="F:succinate-CoA ligase (GDP-forming) activity"/>
    <property type="evidence" value="ECO:0007669"/>
    <property type="project" value="TreeGrafter"/>
</dbReference>
<dbReference type="SUPFAM" id="SSF52210">
    <property type="entry name" value="Succinyl-CoA synthetase domains"/>
    <property type="match status" value="1"/>
</dbReference>
<accession>A0A563VLY3</accession>